<dbReference type="OrthoDB" id="6105302at2759"/>
<evidence type="ECO:0000256" key="2">
    <source>
        <dbReference type="ARBA" id="ARBA00009634"/>
    </source>
</evidence>
<evidence type="ECO:0000256" key="3">
    <source>
        <dbReference type="ARBA" id="ARBA00022614"/>
    </source>
</evidence>
<dbReference type="InterPro" id="IPR035897">
    <property type="entry name" value="Toll_tir_struct_dom_sf"/>
</dbReference>
<evidence type="ECO:0000256" key="4">
    <source>
        <dbReference type="ARBA" id="ARBA00022692"/>
    </source>
</evidence>
<evidence type="ECO:0000256" key="5">
    <source>
        <dbReference type="ARBA" id="ARBA00022729"/>
    </source>
</evidence>
<accession>A0A8B6BWF3</accession>
<evidence type="ECO:0000313" key="15">
    <source>
        <dbReference type="Proteomes" id="UP000596742"/>
    </source>
</evidence>
<feature type="signal peptide" evidence="12">
    <location>
        <begin position="1"/>
        <end position="19"/>
    </location>
</feature>
<dbReference type="GO" id="GO:0038023">
    <property type="term" value="F:signaling receptor activity"/>
    <property type="evidence" value="ECO:0007669"/>
    <property type="project" value="TreeGrafter"/>
</dbReference>
<dbReference type="InterPro" id="IPR000157">
    <property type="entry name" value="TIR_dom"/>
</dbReference>
<feature type="domain" description="TIR" evidence="13">
    <location>
        <begin position="701"/>
        <end position="837"/>
    </location>
</feature>
<dbReference type="Proteomes" id="UP000596742">
    <property type="component" value="Unassembled WGS sequence"/>
</dbReference>
<keyword evidence="7 11" id="KW-1133">Transmembrane helix</keyword>
<evidence type="ECO:0000313" key="14">
    <source>
        <dbReference type="EMBL" id="VDH97027.1"/>
    </source>
</evidence>
<dbReference type="EMBL" id="UYJE01000851">
    <property type="protein sequence ID" value="VDH97027.1"/>
    <property type="molecule type" value="Genomic_DNA"/>
</dbReference>
<dbReference type="PANTHER" id="PTHR24365:SF541">
    <property type="entry name" value="PROTEIN TOLL-RELATED"/>
    <property type="match status" value="1"/>
</dbReference>
<evidence type="ECO:0000256" key="11">
    <source>
        <dbReference type="SAM" id="Phobius"/>
    </source>
</evidence>
<evidence type="ECO:0000256" key="1">
    <source>
        <dbReference type="ARBA" id="ARBA00004167"/>
    </source>
</evidence>
<keyword evidence="9" id="KW-0675">Receptor</keyword>
<keyword evidence="3" id="KW-0433">Leucine-rich repeat</keyword>
<dbReference type="PROSITE" id="PS50104">
    <property type="entry name" value="TIR"/>
    <property type="match status" value="1"/>
</dbReference>
<comment type="subcellular location">
    <subcellularLocation>
        <location evidence="1">Membrane</location>
        <topology evidence="1">Single-pass membrane protein</topology>
    </subcellularLocation>
</comment>
<organism evidence="14 15">
    <name type="scientific">Mytilus galloprovincialis</name>
    <name type="common">Mediterranean mussel</name>
    <dbReference type="NCBI Taxonomy" id="29158"/>
    <lineage>
        <taxon>Eukaryota</taxon>
        <taxon>Metazoa</taxon>
        <taxon>Spiralia</taxon>
        <taxon>Lophotrochozoa</taxon>
        <taxon>Mollusca</taxon>
        <taxon>Bivalvia</taxon>
        <taxon>Autobranchia</taxon>
        <taxon>Pteriomorphia</taxon>
        <taxon>Mytilida</taxon>
        <taxon>Mytiloidea</taxon>
        <taxon>Mytilidae</taxon>
        <taxon>Mytilinae</taxon>
        <taxon>Mytilus</taxon>
    </lineage>
</organism>
<dbReference type="PROSITE" id="PS51450">
    <property type="entry name" value="LRR"/>
    <property type="match status" value="1"/>
</dbReference>
<comment type="similarity">
    <text evidence="2">Belongs to the Toll-like receptor family.</text>
</comment>
<protein>
    <recommendedName>
        <fullName evidence="13">TIR domain-containing protein</fullName>
    </recommendedName>
</protein>
<evidence type="ECO:0000256" key="12">
    <source>
        <dbReference type="SAM" id="SignalP"/>
    </source>
</evidence>
<feature type="chain" id="PRO_5032617810" description="TIR domain-containing protein" evidence="12">
    <location>
        <begin position="20"/>
        <end position="842"/>
    </location>
</feature>
<name>A0A8B6BWF3_MYTGA</name>
<dbReference type="PANTHER" id="PTHR24365">
    <property type="entry name" value="TOLL-LIKE RECEPTOR"/>
    <property type="match status" value="1"/>
</dbReference>
<keyword evidence="6" id="KW-0677">Repeat</keyword>
<dbReference type="SMART" id="SM00255">
    <property type="entry name" value="TIR"/>
    <property type="match status" value="1"/>
</dbReference>
<sequence length="842" mass="96656">MYIFLICLLLTISLSNVYCGSCHITGKAKRKVADCSSRGFSNVPRDLPADIVKLDLRRNSIVNIPAKAFIRYRNLQELILDGNRIASLEENTFAGLEKLNSLSMQDNNLDLNVSYHFNTSIFTPLISLKTLKIERNMNKSNGGEVLYPFFGELHNLSVLAVDLSIYPVFKNSGLNKLTKLNTLKFDYCYLDKMTNKTFSDMPATVVNITFTGCIIHSVAEANFLGPFPSLDRLLLKRVCVEYESALKILYPFQNKKMEEINFNEVNPGFCDGAVKSPNAVIITANMMKYLQKICVRKLLMIKIGIVDFKPHSLLLYNHPECFKVMVFSGNRFSIMNGFKIMELITLSKQLTSLLRFQLSGILESSSPYESTASSGISTECGVTRYSILHNKRKDAIQVTVPFPENLKSLMLSNFIGVEGTVPQTIKFNNISSLTALDLSYFRMTHFPDILFNGTNRLKEIDLSGIDSTLYSGRDNIPLLKKVKVIRLKHARLGITFKRRRKIFSLVPAITRLDISYNFLRYVPNDAFKSNINLVTLNMGYNLFSEIPIAVMALSKLRNLNLEHNNLQTINLTLRNWFDLQNKRTKITLHLVGNVFKCNCENSDFILWLFHTKIKFDNNNITFKCSLVNGTITNTRKVYEEFHQLFSHCNSEIWLRVGICLLVGFIALTLPIAIVVNFRLRIAYCIYRTFKTVVEKDMKSKFRYDIYISCADDCLGWVKNTLIQKLENSWKMSVCIEERDILAGNIRADVILQSIQESRNIIFIISEAFRGKIWGEFEIHRAKYEKYTRNLHKIIVITRNVSVEKFPLELGLIIGDVVLLDWSDEKSDYTWDRLRMTLFSEYV</sequence>
<feature type="transmembrane region" description="Helical" evidence="11">
    <location>
        <begin position="652"/>
        <end position="677"/>
    </location>
</feature>
<dbReference type="Gene3D" id="3.40.50.10140">
    <property type="entry name" value="Toll/interleukin-1 receptor homology (TIR) domain"/>
    <property type="match status" value="1"/>
</dbReference>
<keyword evidence="4 11" id="KW-0812">Transmembrane</keyword>
<evidence type="ECO:0000259" key="13">
    <source>
        <dbReference type="PROSITE" id="PS50104"/>
    </source>
</evidence>
<dbReference type="InterPro" id="IPR001611">
    <property type="entry name" value="Leu-rich_rpt"/>
</dbReference>
<dbReference type="GO" id="GO:0005886">
    <property type="term" value="C:plasma membrane"/>
    <property type="evidence" value="ECO:0007669"/>
    <property type="project" value="TreeGrafter"/>
</dbReference>
<dbReference type="SUPFAM" id="SSF52058">
    <property type="entry name" value="L domain-like"/>
    <property type="match status" value="1"/>
</dbReference>
<gene>
    <name evidence="14" type="ORF">MGAL_10B016451</name>
</gene>
<comment type="caution">
    <text evidence="14">The sequence shown here is derived from an EMBL/GenBank/DDBJ whole genome shotgun (WGS) entry which is preliminary data.</text>
</comment>
<evidence type="ECO:0000256" key="10">
    <source>
        <dbReference type="ARBA" id="ARBA00023180"/>
    </source>
</evidence>
<dbReference type="InterPro" id="IPR032675">
    <property type="entry name" value="LRR_dom_sf"/>
</dbReference>
<evidence type="ECO:0000256" key="8">
    <source>
        <dbReference type="ARBA" id="ARBA00023136"/>
    </source>
</evidence>
<dbReference type="Pfam" id="PF01582">
    <property type="entry name" value="TIR"/>
    <property type="match status" value="1"/>
</dbReference>
<dbReference type="SUPFAM" id="SSF52200">
    <property type="entry name" value="Toll/Interleukin receptor TIR domain"/>
    <property type="match status" value="1"/>
</dbReference>
<reference evidence="14" key="1">
    <citation type="submission" date="2018-11" db="EMBL/GenBank/DDBJ databases">
        <authorList>
            <person name="Alioto T."/>
            <person name="Alioto T."/>
        </authorList>
    </citation>
    <scope>NUCLEOTIDE SEQUENCE</scope>
</reference>
<evidence type="ECO:0000256" key="9">
    <source>
        <dbReference type="ARBA" id="ARBA00023170"/>
    </source>
</evidence>
<dbReference type="SMART" id="SM00369">
    <property type="entry name" value="LRR_TYP"/>
    <property type="match status" value="5"/>
</dbReference>
<dbReference type="SUPFAM" id="SSF52047">
    <property type="entry name" value="RNI-like"/>
    <property type="match status" value="1"/>
</dbReference>
<dbReference type="AlphaFoldDB" id="A0A8B6BWF3"/>
<dbReference type="GO" id="GO:0007165">
    <property type="term" value="P:signal transduction"/>
    <property type="evidence" value="ECO:0007669"/>
    <property type="project" value="InterPro"/>
</dbReference>
<dbReference type="InterPro" id="IPR003591">
    <property type="entry name" value="Leu-rich_rpt_typical-subtyp"/>
</dbReference>
<keyword evidence="15" id="KW-1185">Reference proteome</keyword>
<keyword evidence="10" id="KW-0325">Glycoprotein</keyword>
<evidence type="ECO:0000256" key="6">
    <source>
        <dbReference type="ARBA" id="ARBA00022737"/>
    </source>
</evidence>
<keyword evidence="5 12" id="KW-0732">Signal</keyword>
<keyword evidence="8 11" id="KW-0472">Membrane</keyword>
<dbReference type="Gene3D" id="3.80.10.10">
    <property type="entry name" value="Ribonuclease Inhibitor"/>
    <property type="match status" value="1"/>
</dbReference>
<dbReference type="Pfam" id="PF13855">
    <property type="entry name" value="LRR_8"/>
    <property type="match status" value="2"/>
</dbReference>
<proteinExistence type="inferred from homology"/>
<evidence type="ECO:0000256" key="7">
    <source>
        <dbReference type="ARBA" id="ARBA00022989"/>
    </source>
</evidence>